<organism evidence="1 2">
    <name type="scientific">Shewanella benthica</name>
    <dbReference type="NCBI Taxonomy" id="43661"/>
    <lineage>
        <taxon>Bacteria</taxon>
        <taxon>Pseudomonadati</taxon>
        <taxon>Pseudomonadota</taxon>
        <taxon>Gammaproteobacteria</taxon>
        <taxon>Alteromonadales</taxon>
        <taxon>Shewanellaceae</taxon>
        <taxon>Shewanella</taxon>
    </lineage>
</organism>
<dbReference type="EMBL" id="LS483452">
    <property type="protein sequence ID" value="SQH74640.1"/>
    <property type="molecule type" value="Genomic_DNA"/>
</dbReference>
<name>A0A330M0F4_9GAMM</name>
<accession>A0A330M0F4</accession>
<dbReference type="AlphaFoldDB" id="A0A330M0F4"/>
<evidence type="ECO:0000313" key="1">
    <source>
        <dbReference type="EMBL" id="SQH74640.1"/>
    </source>
</evidence>
<proteinExistence type="predicted"/>
<evidence type="ECO:0000313" key="2">
    <source>
        <dbReference type="Proteomes" id="UP000250123"/>
    </source>
</evidence>
<protein>
    <submittedName>
        <fullName evidence="1">Uncharacterized protein</fullName>
    </submittedName>
</protein>
<gene>
    <name evidence="1" type="ORF">SHEWBE_0663</name>
</gene>
<dbReference type="KEGG" id="sbk:SHEWBE_0663"/>
<reference evidence="2" key="1">
    <citation type="submission" date="2018-06" db="EMBL/GenBank/DDBJ databases">
        <authorList>
            <person name="Cea G.-C."/>
            <person name="William W."/>
        </authorList>
    </citation>
    <scope>NUCLEOTIDE SEQUENCE [LARGE SCALE GENOMIC DNA]</scope>
    <source>
        <strain evidence="2">DB21MT-2</strain>
    </source>
</reference>
<dbReference type="Proteomes" id="UP000250123">
    <property type="component" value="Chromosome SHEWBE"/>
</dbReference>
<sequence>MKTDSTNALLRSSVNFNKLSFSKIHYLSIKMLQMKLNNQQIVCDNTNLEN</sequence>